<dbReference type="Proteomes" id="UP000054270">
    <property type="component" value="Unassembled WGS sequence"/>
</dbReference>
<dbReference type="EMBL" id="KN817636">
    <property type="protein sequence ID" value="KJA15766.1"/>
    <property type="molecule type" value="Genomic_DNA"/>
</dbReference>
<dbReference type="OrthoDB" id="10678064at2759"/>
<dbReference type="Gene3D" id="3.80.10.10">
    <property type="entry name" value="Ribonuclease Inhibitor"/>
    <property type="match status" value="1"/>
</dbReference>
<accession>A0A0D2NGI1</accession>
<dbReference type="InterPro" id="IPR032675">
    <property type="entry name" value="LRR_dom_sf"/>
</dbReference>
<proteinExistence type="predicted"/>
<gene>
    <name evidence="1" type="ORF">HYPSUDRAFT_91732</name>
</gene>
<evidence type="ECO:0008006" key="3">
    <source>
        <dbReference type="Google" id="ProtNLM"/>
    </source>
</evidence>
<organism evidence="1 2">
    <name type="scientific">Hypholoma sublateritium (strain FD-334 SS-4)</name>
    <dbReference type="NCBI Taxonomy" id="945553"/>
    <lineage>
        <taxon>Eukaryota</taxon>
        <taxon>Fungi</taxon>
        <taxon>Dikarya</taxon>
        <taxon>Basidiomycota</taxon>
        <taxon>Agaricomycotina</taxon>
        <taxon>Agaricomycetes</taxon>
        <taxon>Agaricomycetidae</taxon>
        <taxon>Agaricales</taxon>
        <taxon>Agaricineae</taxon>
        <taxon>Strophariaceae</taxon>
        <taxon>Hypholoma</taxon>
    </lineage>
</organism>
<name>A0A0D2NGI1_HYPSF</name>
<dbReference type="AlphaFoldDB" id="A0A0D2NGI1"/>
<protein>
    <recommendedName>
        <fullName evidence="3">F-box domain-containing protein</fullName>
    </recommendedName>
</protein>
<evidence type="ECO:0000313" key="2">
    <source>
        <dbReference type="Proteomes" id="UP000054270"/>
    </source>
</evidence>
<keyword evidence="2" id="KW-1185">Reference proteome</keyword>
<reference evidence="2" key="1">
    <citation type="submission" date="2014-04" db="EMBL/GenBank/DDBJ databases">
        <title>Evolutionary Origins and Diversification of the Mycorrhizal Mutualists.</title>
        <authorList>
            <consortium name="DOE Joint Genome Institute"/>
            <consortium name="Mycorrhizal Genomics Consortium"/>
            <person name="Kohler A."/>
            <person name="Kuo A."/>
            <person name="Nagy L.G."/>
            <person name="Floudas D."/>
            <person name="Copeland A."/>
            <person name="Barry K.W."/>
            <person name="Cichocki N."/>
            <person name="Veneault-Fourrey C."/>
            <person name="LaButti K."/>
            <person name="Lindquist E.A."/>
            <person name="Lipzen A."/>
            <person name="Lundell T."/>
            <person name="Morin E."/>
            <person name="Murat C."/>
            <person name="Riley R."/>
            <person name="Ohm R."/>
            <person name="Sun H."/>
            <person name="Tunlid A."/>
            <person name="Henrissat B."/>
            <person name="Grigoriev I.V."/>
            <person name="Hibbett D.S."/>
            <person name="Martin F."/>
        </authorList>
    </citation>
    <scope>NUCLEOTIDE SEQUENCE [LARGE SCALE GENOMIC DNA]</scope>
    <source>
        <strain evidence="2">FD-334 SS-4</strain>
    </source>
</reference>
<sequence length="446" mass="50297">MLCSEPPRLPTELIELIIDEVPDLPHASSYSRILTFSAIACVSHLFRQCANKHRFTSVAFQRQPLVTRARLFLDLLQSNIWTDHDGISYHIKNLSLGVAVRRGEGNGLTLHPALVDGTMSSIIREVFRENPTRRTVGNQLILSTHIHQRLSAINANELHGFDWTLLPSEFVGVVQNLCHGSNLTSLHLQWFTNIPNNWLSSSAIKRLRLDQAHFSAEQLVHASAPFPALEILEMCNSCSFIESMSQANNDFDDMKMLDYTIESPRDAYAFTKVVRKAPRLETLRLHIGCKSASAIPVGFINRNTLPTLTSLTMTFSFYHTPYRREQRPISEHAIDILKGDFPPLNHLHIVFENDRTYTPQTASNSVTHCLQLLDPSAMGTLVAMSAPNPLTNLTVQLNVLLRMAQADEFAPGIFEEEGATRLHQFFSVTEALQRTRFQTLVAVKEY</sequence>
<evidence type="ECO:0000313" key="1">
    <source>
        <dbReference type="EMBL" id="KJA15766.1"/>
    </source>
</evidence>